<sequence>MITPFLLRRSCTTPFFNSTRPHVSTNILGQLLKHSPVRSTLQSPLRLRQASTLELEAPSILKFVPNNVWRARVPQYGRARDPFRGPPPPNGFWQRLKQQIDNIDPQIILYGILALNGGVFAAWYVAVANCSGQVLTCTISHQELTHMLFNCLTYYWMAPPVLALLGNARFLGLYFGSGILSSTASLFWNAERDPTQHSHGASGAIYSIVALFACLQPTTSFLLFGIVPVPAWAFVAGILAWDGYNAMSPNKKGNTDNAGHVGGILAGIAYYCRLRFLRF</sequence>
<comment type="similarity">
    <text evidence="2">Belongs to the peptidase S54 family.</text>
</comment>
<feature type="transmembrane region" description="Helical" evidence="7">
    <location>
        <begin position="172"/>
        <end position="190"/>
    </location>
</feature>
<keyword evidence="3 7" id="KW-0812">Transmembrane</keyword>
<dbReference type="Pfam" id="PF01694">
    <property type="entry name" value="Rhomboid"/>
    <property type="match status" value="1"/>
</dbReference>
<evidence type="ECO:0000256" key="3">
    <source>
        <dbReference type="ARBA" id="ARBA00022692"/>
    </source>
</evidence>
<protein>
    <recommendedName>
        <fullName evidence="8">Peptidase S54 rhomboid domain-containing protein</fullName>
    </recommendedName>
</protein>
<evidence type="ECO:0000256" key="6">
    <source>
        <dbReference type="ARBA" id="ARBA00023136"/>
    </source>
</evidence>
<dbReference type="EMBL" id="JASBNA010000001">
    <property type="protein sequence ID" value="KAK7695664.1"/>
    <property type="molecule type" value="Genomic_DNA"/>
</dbReference>
<comment type="subcellular location">
    <subcellularLocation>
        <location evidence="1">Membrane</location>
        <topology evidence="1">Multi-pass membrane protein</topology>
    </subcellularLocation>
</comment>
<dbReference type="Gene3D" id="1.20.1540.10">
    <property type="entry name" value="Rhomboid-like"/>
    <property type="match status" value="1"/>
</dbReference>
<feature type="domain" description="Peptidase S54 rhomboid" evidence="8">
    <location>
        <begin position="134"/>
        <end position="271"/>
    </location>
</feature>
<comment type="caution">
    <text evidence="9">The sequence shown here is derived from an EMBL/GenBank/DDBJ whole genome shotgun (WGS) entry which is preliminary data.</text>
</comment>
<feature type="transmembrane region" description="Helical" evidence="7">
    <location>
        <begin position="221"/>
        <end position="241"/>
    </location>
</feature>
<evidence type="ECO:0000313" key="10">
    <source>
        <dbReference type="Proteomes" id="UP001385951"/>
    </source>
</evidence>
<keyword evidence="5 7" id="KW-1133">Transmembrane helix</keyword>
<dbReference type="Proteomes" id="UP001385951">
    <property type="component" value="Unassembled WGS sequence"/>
</dbReference>
<dbReference type="InterPro" id="IPR035952">
    <property type="entry name" value="Rhomboid-like_sf"/>
</dbReference>
<keyword evidence="10" id="KW-1185">Reference proteome</keyword>
<dbReference type="GO" id="GO:0006465">
    <property type="term" value="P:signal peptide processing"/>
    <property type="evidence" value="ECO:0007669"/>
    <property type="project" value="TreeGrafter"/>
</dbReference>
<dbReference type="GO" id="GO:0004252">
    <property type="term" value="F:serine-type endopeptidase activity"/>
    <property type="evidence" value="ECO:0007669"/>
    <property type="project" value="InterPro"/>
</dbReference>
<feature type="transmembrane region" description="Helical" evidence="7">
    <location>
        <begin position="147"/>
        <end position="165"/>
    </location>
</feature>
<accession>A0AAW0GZU7</accession>
<evidence type="ECO:0000256" key="7">
    <source>
        <dbReference type="SAM" id="Phobius"/>
    </source>
</evidence>
<feature type="transmembrane region" description="Helical" evidence="7">
    <location>
        <begin position="261"/>
        <end position="277"/>
    </location>
</feature>
<dbReference type="SUPFAM" id="SSF144091">
    <property type="entry name" value="Rhomboid-like"/>
    <property type="match status" value="1"/>
</dbReference>
<feature type="transmembrane region" description="Helical" evidence="7">
    <location>
        <begin position="107"/>
        <end position="127"/>
    </location>
</feature>
<keyword evidence="6 7" id="KW-0472">Membrane</keyword>
<gene>
    <name evidence="9" type="ORF">QCA50_000300</name>
</gene>
<organism evidence="9 10">
    <name type="scientific">Cerrena zonata</name>
    <dbReference type="NCBI Taxonomy" id="2478898"/>
    <lineage>
        <taxon>Eukaryota</taxon>
        <taxon>Fungi</taxon>
        <taxon>Dikarya</taxon>
        <taxon>Basidiomycota</taxon>
        <taxon>Agaricomycotina</taxon>
        <taxon>Agaricomycetes</taxon>
        <taxon>Polyporales</taxon>
        <taxon>Cerrenaceae</taxon>
        <taxon>Cerrena</taxon>
    </lineage>
</organism>
<dbReference type="GO" id="GO:0016020">
    <property type="term" value="C:membrane"/>
    <property type="evidence" value="ECO:0007669"/>
    <property type="project" value="UniProtKB-SubCell"/>
</dbReference>
<evidence type="ECO:0000259" key="8">
    <source>
        <dbReference type="Pfam" id="PF01694"/>
    </source>
</evidence>
<reference evidence="9 10" key="1">
    <citation type="submission" date="2022-09" db="EMBL/GenBank/DDBJ databases">
        <authorList>
            <person name="Palmer J.M."/>
        </authorList>
    </citation>
    <scope>NUCLEOTIDE SEQUENCE [LARGE SCALE GENOMIC DNA]</scope>
    <source>
        <strain evidence="9 10">DSM 7382</strain>
    </source>
</reference>
<evidence type="ECO:0000256" key="4">
    <source>
        <dbReference type="ARBA" id="ARBA00022801"/>
    </source>
</evidence>
<feature type="transmembrane region" description="Helical" evidence="7">
    <location>
        <begin position="196"/>
        <end position="214"/>
    </location>
</feature>
<dbReference type="InterPro" id="IPR050925">
    <property type="entry name" value="Rhomboid_protease_S54"/>
</dbReference>
<name>A0AAW0GZU7_9APHY</name>
<evidence type="ECO:0000256" key="2">
    <source>
        <dbReference type="ARBA" id="ARBA00009045"/>
    </source>
</evidence>
<dbReference type="PANTHER" id="PTHR43731">
    <property type="entry name" value="RHOMBOID PROTEASE"/>
    <property type="match status" value="1"/>
</dbReference>
<keyword evidence="4" id="KW-0378">Hydrolase</keyword>
<proteinExistence type="inferred from homology"/>
<evidence type="ECO:0000256" key="1">
    <source>
        <dbReference type="ARBA" id="ARBA00004141"/>
    </source>
</evidence>
<dbReference type="PANTHER" id="PTHR43731:SF14">
    <property type="entry name" value="PRESENILIN-ASSOCIATED RHOMBOID-LIKE PROTEIN, MITOCHONDRIAL"/>
    <property type="match status" value="1"/>
</dbReference>
<dbReference type="AlphaFoldDB" id="A0AAW0GZU7"/>
<dbReference type="InterPro" id="IPR022764">
    <property type="entry name" value="Peptidase_S54_rhomboid_dom"/>
</dbReference>
<evidence type="ECO:0000256" key="5">
    <source>
        <dbReference type="ARBA" id="ARBA00022989"/>
    </source>
</evidence>
<evidence type="ECO:0000313" key="9">
    <source>
        <dbReference type="EMBL" id="KAK7695664.1"/>
    </source>
</evidence>